<gene>
    <name evidence="2" type="ORF">g.54329</name>
</gene>
<feature type="non-terminal residue" evidence="2">
    <location>
        <position position="551"/>
    </location>
</feature>
<evidence type="ECO:0000313" key="2">
    <source>
        <dbReference type="EMBL" id="JAT09035.1"/>
    </source>
</evidence>
<feature type="compositionally biased region" description="Basic and acidic residues" evidence="1">
    <location>
        <begin position="475"/>
        <end position="489"/>
    </location>
</feature>
<feature type="region of interest" description="Disordered" evidence="1">
    <location>
        <begin position="1"/>
        <end position="26"/>
    </location>
</feature>
<feature type="region of interest" description="Disordered" evidence="1">
    <location>
        <begin position="391"/>
        <end position="497"/>
    </location>
</feature>
<protein>
    <submittedName>
        <fullName evidence="2">Uncharacterized protein</fullName>
    </submittedName>
</protein>
<sequence>MIATSPGSSYKIRVKDDTPYGTSTTVGEQNRETLGIVHKLLTKISPNTVINRTPVPAPIEVHTKSDETVERPQISHHPLLERLSYSSNVPSRADQIPLTFNIREDNTQESERPTLHVKFSFLNQLKKDTKTIPLPPLLVTLKPPNTEIKSETIDIHQDHTEESLILKNQIKPLFRDEAERKIRGSPHPIQETQLALENSHNCINDELYNTEKKCEIKANNTQSKSDHMYPNKTMALKSSTSNPLDPRIVLKNDVDVKTNRSQFNSKSMITPPSKRITKTIIGENNVTIVISYPPTAFEPSSPISKVSTRNDPPHQGDVLRTDEAININGDQYGINPEYKHRVIPGSSKFHYVENVTFHPERNDDKANTYSITQPSNAPILQISMAVFGSSNTNVTRTSTPPSTTSPTPPSTTSQTPHTTSTPSPTTTTVSSTTTTSSPNTTTTVPPTTTPSSKTSTPSSTTTTVPPATTTTTSTEAKESSKSHDNAFRTDDDDGESDINWREDLVKEALGFRGVQHNNLLKLTKIVEGLNKQLTDHHNQIEGVQTLLTHIM</sequence>
<dbReference type="EMBL" id="GEBQ01030942">
    <property type="protein sequence ID" value="JAT09035.1"/>
    <property type="molecule type" value="Transcribed_RNA"/>
</dbReference>
<accession>A0A1B6KC98</accession>
<name>A0A1B6KC98_9HEMI</name>
<organism evidence="2">
    <name type="scientific">Graphocephala atropunctata</name>
    <dbReference type="NCBI Taxonomy" id="36148"/>
    <lineage>
        <taxon>Eukaryota</taxon>
        <taxon>Metazoa</taxon>
        <taxon>Ecdysozoa</taxon>
        <taxon>Arthropoda</taxon>
        <taxon>Hexapoda</taxon>
        <taxon>Insecta</taxon>
        <taxon>Pterygota</taxon>
        <taxon>Neoptera</taxon>
        <taxon>Paraneoptera</taxon>
        <taxon>Hemiptera</taxon>
        <taxon>Auchenorrhyncha</taxon>
        <taxon>Membracoidea</taxon>
        <taxon>Cicadellidae</taxon>
        <taxon>Cicadellinae</taxon>
        <taxon>Cicadellini</taxon>
        <taxon>Graphocephala</taxon>
    </lineage>
</organism>
<dbReference type="AlphaFoldDB" id="A0A1B6KC98"/>
<proteinExistence type="predicted"/>
<evidence type="ECO:0000256" key="1">
    <source>
        <dbReference type="SAM" id="MobiDB-lite"/>
    </source>
</evidence>
<reference evidence="2" key="1">
    <citation type="submission" date="2015-11" db="EMBL/GenBank/DDBJ databases">
        <title>De novo transcriptome assembly of four potential Pierce s Disease insect vectors from Arizona vineyards.</title>
        <authorList>
            <person name="Tassone E.E."/>
        </authorList>
    </citation>
    <scope>NUCLEOTIDE SEQUENCE</scope>
</reference>
<feature type="compositionally biased region" description="Low complexity" evidence="1">
    <location>
        <begin position="391"/>
        <end position="474"/>
    </location>
</feature>